<protein>
    <recommendedName>
        <fullName evidence="7">RING-type domain-containing protein</fullName>
    </recommendedName>
</protein>
<evidence type="ECO:0000259" key="3">
    <source>
        <dbReference type="PROSITE" id="PS50089"/>
    </source>
</evidence>
<dbReference type="GO" id="GO:0005737">
    <property type="term" value="C:cytoplasm"/>
    <property type="evidence" value="ECO:0007669"/>
    <property type="project" value="TreeGrafter"/>
</dbReference>
<feature type="region of interest" description="Disordered" evidence="2">
    <location>
        <begin position="172"/>
        <end position="234"/>
    </location>
</feature>
<keyword evidence="1" id="KW-0479">Metal-binding</keyword>
<dbReference type="Gene3D" id="3.90.70.200">
    <property type="entry name" value="Plus-3 domain"/>
    <property type="match status" value="1"/>
</dbReference>
<feature type="domain" description="Plus3" evidence="4">
    <location>
        <begin position="7"/>
        <end position="147"/>
    </location>
</feature>
<feature type="compositionally biased region" description="Polar residues" evidence="2">
    <location>
        <begin position="323"/>
        <end position="347"/>
    </location>
</feature>
<dbReference type="PANTHER" id="PTHR10044">
    <property type="entry name" value="INHIBITOR OF APOPTOSIS"/>
    <property type="match status" value="1"/>
</dbReference>
<dbReference type="EMBL" id="LJSK01000133">
    <property type="protein sequence ID" value="KPI86401.1"/>
    <property type="molecule type" value="Genomic_DNA"/>
</dbReference>
<dbReference type="Pfam" id="PF13920">
    <property type="entry name" value="zf-C3HC4_3"/>
    <property type="match status" value="1"/>
</dbReference>
<keyword evidence="1" id="KW-0863">Zinc-finger</keyword>
<feature type="compositionally biased region" description="Low complexity" evidence="2">
    <location>
        <begin position="175"/>
        <end position="209"/>
    </location>
</feature>
<reference evidence="5 6" key="1">
    <citation type="journal article" date="2015" name="PLoS Pathog.">
        <title>Leptomonas seymouri: Adaptations to the Dixenous Life Cycle Analyzed by Genome Sequencing, Transcriptome Profiling and Co-infection with Leishmania donovani.</title>
        <authorList>
            <person name="Kraeva N."/>
            <person name="Butenko A."/>
            <person name="Hlavacova J."/>
            <person name="Kostygov A."/>
            <person name="Myskova J."/>
            <person name="Grybchuk D."/>
            <person name="Lestinova T."/>
            <person name="Votypka J."/>
            <person name="Volf P."/>
            <person name="Opperdoes F."/>
            <person name="Flegontov P."/>
            <person name="Lukes J."/>
            <person name="Yurchenko V."/>
        </authorList>
    </citation>
    <scope>NUCLEOTIDE SEQUENCE [LARGE SCALE GENOMIC DNA]</scope>
    <source>
        <strain evidence="5 6">ATCC 30220</strain>
    </source>
</reference>
<sequence>MMCEEDSRLFEAAKRAQVNRNTAIHVIDNARASEILAGTFVRVLLEMPNRNEGYLVARIQGTTIGEPYSGFSTNTNQSTTTYLVLELPPALAAINGVQYQLNSVSNSTMSEGEFREWLALIRNESTIQVPTVQQLDEAASHIHPFEVSRHRGASHNSLTSSGHLAVSMAAVRPVSQPNQQQQQHQQQQQQRALSARAQARQIRQSLAASTSSGLMPPLPQSGGRSPTASTDRSLTRTPAMLSGAAIGAARAGNNSNDHINGDISGNNTPLPSPSADGSSGGHYNTNRYIRHGTMMSRDFGRNPREDGQALHGMAEAEGAASDHYNTNTNNGENRQSSGSRRSVSPRTAGSGPVSAAAIPFMTRGAADHRVESEDEEMERRLRQDIMNHLAQECVLFPKDPKGYKLSRLRLLERDMIEYLQHVRDEIQGKQENCIVCMDHVPTVILLPCKHKVMCRLCAPSVSQCPVCRSQIAEMFEPEEI</sequence>
<dbReference type="InterPro" id="IPR050784">
    <property type="entry name" value="IAP"/>
</dbReference>
<dbReference type="PANTHER" id="PTHR10044:SF139">
    <property type="entry name" value="DEATH-ASSOCIATED INHIBITOR OF APOPTOSIS 2"/>
    <property type="match status" value="1"/>
</dbReference>
<dbReference type="Pfam" id="PF03126">
    <property type="entry name" value="Plus-3"/>
    <property type="match status" value="1"/>
</dbReference>
<dbReference type="SMART" id="SM00184">
    <property type="entry name" value="RING"/>
    <property type="match status" value="1"/>
</dbReference>
<dbReference type="OMA" id="NHLAQEC"/>
<organism evidence="5 6">
    <name type="scientific">Leptomonas seymouri</name>
    <dbReference type="NCBI Taxonomy" id="5684"/>
    <lineage>
        <taxon>Eukaryota</taxon>
        <taxon>Discoba</taxon>
        <taxon>Euglenozoa</taxon>
        <taxon>Kinetoplastea</taxon>
        <taxon>Metakinetoplastina</taxon>
        <taxon>Trypanosomatida</taxon>
        <taxon>Trypanosomatidae</taxon>
        <taxon>Leishmaniinae</taxon>
        <taxon>Leptomonas</taxon>
    </lineage>
</organism>
<dbReference type="GO" id="GO:0003677">
    <property type="term" value="F:DNA binding"/>
    <property type="evidence" value="ECO:0007669"/>
    <property type="project" value="InterPro"/>
</dbReference>
<dbReference type="SMART" id="SM00719">
    <property type="entry name" value="Plus3"/>
    <property type="match status" value="1"/>
</dbReference>
<dbReference type="SUPFAM" id="SSF159042">
    <property type="entry name" value="Plus3-like"/>
    <property type="match status" value="1"/>
</dbReference>
<feature type="domain" description="RING-type" evidence="3">
    <location>
        <begin position="433"/>
        <end position="468"/>
    </location>
</feature>
<dbReference type="Proteomes" id="UP000038009">
    <property type="component" value="Unassembled WGS sequence"/>
</dbReference>
<accession>A0A0N1I698</accession>
<evidence type="ECO:0008006" key="7">
    <source>
        <dbReference type="Google" id="ProtNLM"/>
    </source>
</evidence>
<dbReference type="VEuPathDB" id="TriTrypDB:Lsey_0133_0170"/>
<name>A0A0N1I698_LEPSE</name>
<dbReference type="AlphaFoldDB" id="A0A0N1I698"/>
<comment type="caution">
    <text evidence="5">The sequence shown here is derived from an EMBL/GenBank/DDBJ whole genome shotgun (WGS) entry which is preliminary data.</text>
</comment>
<feature type="region of interest" description="Disordered" evidence="2">
    <location>
        <begin position="251"/>
        <end position="286"/>
    </location>
</feature>
<dbReference type="InterPro" id="IPR001841">
    <property type="entry name" value="Znf_RING"/>
</dbReference>
<dbReference type="GO" id="GO:0005634">
    <property type="term" value="C:nucleus"/>
    <property type="evidence" value="ECO:0007669"/>
    <property type="project" value="TreeGrafter"/>
</dbReference>
<evidence type="ECO:0000256" key="1">
    <source>
        <dbReference type="PROSITE-ProRule" id="PRU00175"/>
    </source>
</evidence>
<keyword evidence="1" id="KW-0862">Zinc</keyword>
<dbReference type="Gene3D" id="3.30.40.10">
    <property type="entry name" value="Zinc/RING finger domain, C3HC4 (zinc finger)"/>
    <property type="match status" value="1"/>
</dbReference>
<evidence type="ECO:0000256" key="2">
    <source>
        <dbReference type="SAM" id="MobiDB-lite"/>
    </source>
</evidence>
<feature type="region of interest" description="Disordered" evidence="2">
    <location>
        <begin position="321"/>
        <end position="358"/>
    </location>
</feature>
<evidence type="ECO:0000259" key="4">
    <source>
        <dbReference type="PROSITE" id="PS51360"/>
    </source>
</evidence>
<keyword evidence="6" id="KW-1185">Reference proteome</keyword>
<dbReference type="InterPro" id="IPR004343">
    <property type="entry name" value="Plus-3_dom"/>
</dbReference>
<dbReference type="InterPro" id="IPR036128">
    <property type="entry name" value="Plus3-like_sf"/>
</dbReference>
<dbReference type="SUPFAM" id="SSF57850">
    <property type="entry name" value="RING/U-box"/>
    <property type="match status" value="1"/>
</dbReference>
<feature type="compositionally biased region" description="Polar residues" evidence="2">
    <location>
        <begin position="253"/>
        <end position="286"/>
    </location>
</feature>
<evidence type="ECO:0000313" key="5">
    <source>
        <dbReference type="EMBL" id="KPI86401.1"/>
    </source>
</evidence>
<proteinExistence type="predicted"/>
<gene>
    <name evidence="5" type="ORF">ABL78_4552</name>
</gene>
<dbReference type="PROSITE" id="PS50089">
    <property type="entry name" value="ZF_RING_2"/>
    <property type="match status" value="1"/>
</dbReference>
<evidence type="ECO:0000313" key="6">
    <source>
        <dbReference type="Proteomes" id="UP000038009"/>
    </source>
</evidence>
<dbReference type="OrthoDB" id="1711136at2759"/>
<feature type="compositionally biased region" description="Polar residues" evidence="2">
    <location>
        <begin position="222"/>
        <end position="234"/>
    </location>
</feature>
<dbReference type="InterPro" id="IPR013083">
    <property type="entry name" value="Znf_RING/FYVE/PHD"/>
</dbReference>
<dbReference type="GO" id="GO:0008270">
    <property type="term" value="F:zinc ion binding"/>
    <property type="evidence" value="ECO:0007669"/>
    <property type="project" value="UniProtKB-KW"/>
</dbReference>
<dbReference type="PROSITE" id="PS51360">
    <property type="entry name" value="PLUS3"/>
    <property type="match status" value="1"/>
</dbReference>